<evidence type="ECO:0000313" key="2">
    <source>
        <dbReference type="EMBL" id="RDB23420.1"/>
    </source>
</evidence>
<name>A0A369JQB8_HYPMA</name>
<sequence>MHTMQLILVALPHLLVSALGPINIKQYSVCPAGYTEHSRGPVRGDESLRIVLNCIETSDSRGSSGMARRAEGHNYNHHARGICTGLMCHPVRPDD</sequence>
<organism evidence="2 3">
    <name type="scientific">Hypsizygus marmoreus</name>
    <name type="common">White beech mushroom</name>
    <name type="synonym">Agaricus marmoreus</name>
    <dbReference type="NCBI Taxonomy" id="39966"/>
    <lineage>
        <taxon>Eukaryota</taxon>
        <taxon>Fungi</taxon>
        <taxon>Dikarya</taxon>
        <taxon>Basidiomycota</taxon>
        <taxon>Agaricomycotina</taxon>
        <taxon>Agaricomycetes</taxon>
        <taxon>Agaricomycetidae</taxon>
        <taxon>Agaricales</taxon>
        <taxon>Tricholomatineae</taxon>
        <taxon>Lyophyllaceae</taxon>
        <taxon>Hypsizygus</taxon>
    </lineage>
</organism>
<comment type="caution">
    <text evidence="2">The sequence shown here is derived from an EMBL/GenBank/DDBJ whole genome shotgun (WGS) entry which is preliminary data.</text>
</comment>
<keyword evidence="1" id="KW-0732">Signal</keyword>
<evidence type="ECO:0000313" key="3">
    <source>
        <dbReference type="Proteomes" id="UP000076154"/>
    </source>
</evidence>
<feature type="signal peptide" evidence="1">
    <location>
        <begin position="1"/>
        <end position="18"/>
    </location>
</feature>
<dbReference type="AlphaFoldDB" id="A0A369JQB8"/>
<dbReference type="EMBL" id="LUEZ02000046">
    <property type="protein sequence ID" value="RDB23420.1"/>
    <property type="molecule type" value="Genomic_DNA"/>
</dbReference>
<evidence type="ECO:0008006" key="4">
    <source>
        <dbReference type="Google" id="ProtNLM"/>
    </source>
</evidence>
<accession>A0A369JQB8</accession>
<keyword evidence="3" id="KW-1185">Reference proteome</keyword>
<protein>
    <recommendedName>
        <fullName evidence="4">Secreted protein</fullName>
    </recommendedName>
</protein>
<dbReference type="InParanoid" id="A0A369JQB8"/>
<reference evidence="2" key="1">
    <citation type="submission" date="2018-04" db="EMBL/GenBank/DDBJ databases">
        <title>Whole genome sequencing of Hypsizygus marmoreus.</title>
        <authorList>
            <person name="Choi I.-G."/>
            <person name="Min B."/>
            <person name="Kim J.-G."/>
            <person name="Kim S."/>
            <person name="Oh Y.-L."/>
            <person name="Kong W.-S."/>
            <person name="Park H."/>
            <person name="Jeong J."/>
            <person name="Song E.-S."/>
        </authorList>
    </citation>
    <scope>NUCLEOTIDE SEQUENCE [LARGE SCALE GENOMIC DNA]</scope>
    <source>
        <strain evidence="2">51987-8</strain>
    </source>
</reference>
<proteinExistence type="predicted"/>
<gene>
    <name evidence="2" type="ORF">Hypma_008931</name>
</gene>
<feature type="chain" id="PRO_5016785498" description="Secreted protein" evidence="1">
    <location>
        <begin position="19"/>
        <end position="95"/>
    </location>
</feature>
<dbReference type="Proteomes" id="UP000076154">
    <property type="component" value="Unassembled WGS sequence"/>
</dbReference>
<evidence type="ECO:0000256" key="1">
    <source>
        <dbReference type="SAM" id="SignalP"/>
    </source>
</evidence>